<protein>
    <submittedName>
        <fullName evidence="5">Multicopper oxidase, type 1</fullName>
    </submittedName>
</protein>
<name>A0A1R3KUA3_9ROSI</name>
<dbReference type="Pfam" id="PF07732">
    <property type="entry name" value="Cu-oxidase_3"/>
    <property type="match status" value="1"/>
</dbReference>
<feature type="domain" description="Plastocyanin-like" evidence="4">
    <location>
        <begin position="36"/>
        <end position="140"/>
    </location>
</feature>
<feature type="chain" id="PRO_5012435817" evidence="2">
    <location>
        <begin position="27"/>
        <end position="295"/>
    </location>
</feature>
<comment type="similarity">
    <text evidence="1">Belongs to the multicopper oxidase family.</text>
</comment>
<dbReference type="InterPro" id="IPR008972">
    <property type="entry name" value="Cupredoxin"/>
</dbReference>
<dbReference type="AlphaFoldDB" id="A0A1R3KUA3"/>
<dbReference type="Pfam" id="PF00394">
    <property type="entry name" value="Cu-oxidase"/>
    <property type="match status" value="1"/>
</dbReference>
<dbReference type="GO" id="GO:0016491">
    <property type="term" value="F:oxidoreductase activity"/>
    <property type="evidence" value="ECO:0007669"/>
    <property type="project" value="TreeGrafter"/>
</dbReference>
<comment type="caution">
    <text evidence="5">The sequence shown here is derived from an EMBL/GenBank/DDBJ whole genome shotgun (WGS) entry which is preliminary data.</text>
</comment>
<evidence type="ECO:0000313" key="6">
    <source>
        <dbReference type="Proteomes" id="UP000187203"/>
    </source>
</evidence>
<gene>
    <name evidence="5" type="ORF">COLO4_04387</name>
</gene>
<feature type="domain" description="Plastocyanin-like" evidence="3">
    <location>
        <begin position="154"/>
        <end position="287"/>
    </location>
</feature>
<dbReference type="PANTHER" id="PTHR11709">
    <property type="entry name" value="MULTI-COPPER OXIDASE"/>
    <property type="match status" value="1"/>
</dbReference>
<evidence type="ECO:0000259" key="3">
    <source>
        <dbReference type="Pfam" id="PF00394"/>
    </source>
</evidence>
<dbReference type="PANTHER" id="PTHR11709:SF258">
    <property type="entry name" value="LACCASE-12-LIKE"/>
    <property type="match status" value="1"/>
</dbReference>
<dbReference type="STRING" id="93759.A0A1R3KUA3"/>
<proteinExistence type="inferred from homology"/>
<keyword evidence="2" id="KW-0732">Signal</keyword>
<accession>A0A1R3KUA3</accession>
<dbReference type="Proteomes" id="UP000187203">
    <property type="component" value="Unassembled WGS sequence"/>
</dbReference>
<dbReference type="InterPro" id="IPR045087">
    <property type="entry name" value="Cu-oxidase_fam"/>
</dbReference>
<dbReference type="Gene3D" id="2.60.40.420">
    <property type="entry name" value="Cupredoxins - blue copper proteins"/>
    <property type="match status" value="2"/>
</dbReference>
<feature type="signal peptide" evidence="2">
    <location>
        <begin position="1"/>
        <end position="26"/>
    </location>
</feature>
<sequence length="295" mass="32039">MGSHKQGIILCLSGLLFLNLLVFSRADVHSYELFLQEAEFTKLCSTKSILTANGSFPGPEIRVSRGDTVFVNVHNQGSQAVSMVWEGIKQSITGSDGLIQPGKNFTYEIKLSDEIGTLWWHAKSAWASATVHGAFVILPAAGESYPFPPPDADQTIVLGSWYKQELSEANAAGKADAFTINGHPGETYGCSSDLTYEQQVDYQSVYHLRIVNAALNETMEFGVEYHMFTVVGQDGAYTTRSFADSLTIAPARTIDVLLCADQNLGHYFITAKPSSGNLLTTGIIRYTTTSTSTGV</sequence>
<dbReference type="EMBL" id="AWUE01011434">
    <property type="protein sequence ID" value="OMP10627.1"/>
    <property type="molecule type" value="Genomic_DNA"/>
</dbReference>
<reference evidence="6" key="1">
    <citation type="submission" date="2013-09" db="EMBL/GenBank/DDBJ databases">
        <title>Corchorus olitorius genome sequencing.</title>
        <authorList>
            <person name="Alam M."/>
            <person name="Haque M.S."/>
            <person name="Islam M.S."/>
            <person name="Emdad E.M."/>
            <person name="Islam M.M."/>
            <person name="Ahmed B."/>
            <person name="Halim A."/>
            <person name="Hossen Q.M.M."/>
            <person name="Hossain M.Z."/>
            <person name="Ahmed R."/>
            <person name="Khan M.M."/>
            <person name="Islam R."/>
            <person name="Rashid M.M."/>
            <person name="Khan S.A."/>
            <person name="Rahman M.S."/>
            <person name="Alam M."/>
            <person name="Yahiya A.S."/>
            <person name="Khan M.S."/>
            <person name="Azam M.S."/>
            <person name="Haque T."/>
            <person name="Lashkar M.Z.H."/>
            <person name="Akhand A.I."/>
            <person name="Morshed G."/>
            <person name="Roy S."/>
            <person name="Uddin K.S."/>
            <person name="Rabeya T."/>
            <person name="Hossain A.S."/>
            <person name="Chowdhury A."/>
            <person name="Snigdha A.R."/>
            <person name="Mortoza M.S."/>
            <person name="Matin S.A."/>
            <person name="Hoque S.M.E."/>
            <person name="Islam M.K."/>
            <person name="Roy D.K."/>
            <person name="Haider R."/>
            <person name="Moosa M.M."/>
            <person name="Elias S.M."/>
            <person name="Hasan A.M."/>
            <person name="Jahan S."/>
            <person name="Shafiuddin M."/>
            <person name="Mahmood N."/>
            <person name="Shommy N.S."/>
        </authorList>
    </citation>
    <scope>NUCLEOTIDE SEQUENCE [LARGE SCALE GENOMIC DNA]</scope>
    <source>
        <strain evidence="6">cv. O-4</strain>
    </source>
</reference>
<keyword evidence="6" id="KW-1185">Reference proteome</keyword>
<evidence type="ECO:0000259" key="4">
    <source>
        <dbReference type="Pfam" id="PF07732"/>
    </source>
</evidence>
<dbReference type="GO" id="GO:0005507">
    <property type="term" value="F:copper ion binding"/>
    <property type="evidence" value="ECO:0007669"/>
    <property type="project" value="InterPro"/>
</dbReference>
<dbReference type="InterPro" id="IPR001117">
    <property type="entry name" value="Cu-oxidase_2nd"/>
</dbReference>
<evidence type="ECO:0000256" key="2">
    <source>
        <dbReference type="SAM" id="SignalP"/>
    </source>
</evidence>
<evidence type="ECO:0000313" key="5">
    <source>
        <dbReference type="EMBL" id="OMP10627.1"/>
    </source>
</evidence>
<organism evidence="5 6">
    <name type="scientific">Corchorus olitorius</name>
    <dbReference type="NCBI Taxonomy" id="93759"/>
    <lineage>
        <taxon>Eukaryota</taxon>
        <taxon>Viridiplantae</taxon>
        <taxon>Streptophyta</taxon>
        <taxon>Embryophyta</taxon>
        <taxon>Tracheophyta</taxon>
        <taxon>Spermatophyta</taxon>
        <taxon>Magnoliopsida</taxon>
        <taxon>eudicotyledons</taxon>
        <taxon>Gunneridae</taxon>
        <taxon>Pentapetalae</taxon>
        <taxon>rosids</taxon>
        <taxon>malvids</taxon>
        <taxon>Malvales</taxon>
        <taxon>Malvaceae</taxon>
        <taxon>Grewioideae</taxon>
        <taxon>Apeibeae</taxon>
        <taxon>Corchorus</taxon>
    </lineage>
</organism>
<dbReference type="OrthoDB" id="2121828at2759"/>
<dbReference type="InterPro" id="IPR011707">
    <property type="entry name" value="Cu-oxidase-like_N"/>
</dbReference>
<dbReference type="SUPFAM" id="SSF49503">
    <property type="entry name" value="Cupredoxins"/>
    <property type="match status" value="2"/>
</dbReference>
<evidence type="ECO:0000256" key="1">
    <source>
        <dbReference type="ARBA" id="ARBA00010609"/>
    </source>
</evidence>